<organism evidence="5">
    <name type="scientific">Aureococcus anophagefferens</name>
    <name type="common">Harmful bloom alga</name>
    <dbReference type="NCBI Taxonomy" id="44056"/>
    <lineage>
        <taxon>Eukaryota</taxon>
        <taxon>Sar</taxon>
        <taxon>Stramenopiles</taxon>
        <taxon>Ochrophyta</taxon>
        <taxon>Pelagophyceae</taxon>
        <taxon>Pelagomonadales</taxon>
        <taxon>Pelagomonadaceae</taxon>
        <taxon>Aureococcus</taxon>
    </lineage>
</organism>
<dbReference type="OrthoDB" id="5973539at2759"/>
<dbReference type="PROSITE" id="PS50096">
    <property type="entry name" value="IQ"/>
    <property type="match status" value="1"/>
</dbReference>
<dbReference type="EMBL" id="GL833123">
    <property type="protein sequence ID" value="EGB10781.1"/>
    <property type="molecule type" value="Genomic_DNA"/>
</dbReference>
<feature type="region of interest" description="Disordered" evidence="1">
    <location>
        <begin position="1"/>
        <end position="21"/>
    </location>
</feature>
<sequence length="1197" mass="131970">MAAAPAPRRRPRKKKDKGQTFESIKRAVDALGVELEQVAASSTDFDLRRAVGKMVAASAPNRRPLGAPGGPRVLGADEARAWMRRFLRLSLSAAGVAAVLGLLPDSVVSGAGRLFEDGPRRVDAALVVALFNTLGEVQRERVARRRGGAEPRPRPASAPGGRGRPRPASAPAARPAAWRTTNLRRLSNLHRGIHAVPVETRRDADIRRELADAKRSLERLARDARAAAPSPYAAHGAAMGKLLAAALHHEPGCLEAFPPGPFGPAAFDHLARRLLDVKLDRAEARAALAAVAPEGAPTGAALVALLRELQVDGLRASPRALRASARAATRALADGAPSAVALVDDVAALCEELFGAAAAGDAGAADRLRRLERCACACVEGDVDEGLRVLRRVHGAAVAEKAPKPRNGRRATVQIRARLDSASALDGVAISQIFAPEKDTLERLRADLAGAHADRAKASVLGRLGAAAAKKELKELEAVQDRCRRMQAAMLGNEVGLWKERDRDDAASFGSGSLVKLSQTSKTGATYARKSAYAARTPLARAKRKAAKLTGFDARIQGSIVATIAAQTIQRAGRKFLFRRLRAQMQRAQDEWYRLLEAKARKALARAMRAYKARRDHAKRVGSLQGKMEARARAVIGRCILRKVREDRKRRSADLEAALAAEAAAPPARQLSDDEAAIHVQARFRAIDTRARSRELMASREETRALRVEILKAKDLRVADAKWGTSDPVCYVTARLGDRGSYAPKGCAPPEGSFQKTLDDYKLVEQRNVNSQHKHNEQTQAYLEQIRGKKQDEGERSEEMDRRRELVRKHTLFSAHLDRALKFKMIEENQPFWMPPIVRSRDFDKFVAYPPKFQCFSHKTRAIEKTLHPCWNDACFVAGVDPESLLAFTVVDVDQGDNHDDFLGQVTVPMKVLRHADSLAVLAAEQLRRDRKAQGLDARGVRLKRKRQSLTMLMHVDRDMGRDVHGMIKVDAHLRGALLVHDAYKTLGKQTVPVVEPGAAKQVHLDDIHVPPTGHVWYRVWAAPRTTSVCGFVEMRCLRRSLITFWKPAWACLAFGRLRVYDHRGEAEPKLEIDMDHVDLVEAHKDHDEGDSFVLQVAGAGLHHFRVADIGHPIRSLQFSNWVRRLRRAAPRIPTNEFVASEASFAEYLGHAVKDPVTRPRRSQIREIQKRHDAEADAYREHRASVAAMRDAPFNKD</sequence>
<dbReference type="Proteomes" id="UP000002729">
    <property type="component" value="Unassembled WGS sequence"/>
</dbReference>
<dbReference type="PROSITE" id="PS50004">
    <property type="entry name" value="C2"/>
    <property type="match status" value="1"/>
</dbReference>
<dbReference type="SUPFAM" id="SSF49562">
    <property type="entry name" value="C2 domain (Calcium/lipid-binding domain, CaLB)"/>
    <property type="match status" value="1"/>
</dbReference>
<dbReference type="SUPFAM" id="SSF50729">
    <property type="entry name" value="PH domain-like"/>
    <property type="match status" value="1"/>
</dbReference>
<evidence type="ECO:0000259" key="3">
    <source>
        <dbReference type="PROSITE" id="PS50004"/>
    </source>
</evidence>
<dbReference type="InterPro" id="IPR000008">
    <property type="entry name" value="C2_dom"/>
</dbReference>
<dbReference type="AlphaFoldDB" id="F0Y184"/>
<dbReference type="InterPro" id="IPR035892">
    <property type="entry name" value="C2_domain_sf"/>
</dbReference>
<dbReference type="SMART" id="SM00239">
    <property type="entry name" value="C2"/>
    <property type="match status" value="1"/>
</dbReference>
<dbReference type="Gene3D" id="2.60.40.150">
    <property type="entry name" value="C2 domain"/>
    <property type="match status" value="1"/>
</dbReference>
<gene>
    <name evidence="4" type="ORF">AURANDRAFT_62270</name>
</gene>
<dbReference type="Pfam" id="PF00168">
    <property type="entry name" value="C2"/>
    <property type="match status" value="2"/>
</dbReference>
<feature type="compositionally biased region" description="Basic and acidic residues" evidence="1">
    <location>
        <begin position="140"/>
        <end position="153"/>
    </location>
</feature>
<keyword evidence="2" id="KW-0812">Transmembrane</keyword>
<keyword evidence="5" id="KW-1185">Reference proteome</keyword>
<keyword evidence="2" id="KW-0472">Membrane</keyword>
<dbReference type="Gene3D" id="2.30.29.30">
    <property type="entry name" value="Pleckstrin-homology domain (PH domain)/Phosphotyrosine-binding domain (PTB)"/>
    <property type="match status" value="1"/>
</dbReference>
<feature type="domain" description="C2" evidence="3">
    <location>
        <begin position="692"/>
        <end position="923"/>
    </location>
</feature>
<dbReference type="InParanoid" id="F0Y184"/>
<dbReference type="GeneID" id="20223813"/>
<name>F0Y184_AURAN</name>
<evidence type="ECO:0000313" key="5">
    <source>
        <dbReference type="Proteomes" id="UP000002729"/>
    </source>
</evidence>
<feature type="transmembrane region" description="Helical" evidence="2">
    <location>
        <begin position="86"/>
        <end position="103"/>
    </location>
</feature>
<dbReference type="RefSeq" id="XP_009034369.1">
    <property type="nucleotide sequence ID" value="XM_009036121.1"/>
</dbReference>
<dbReference type="KEGG" id="aaf:AURANDRAFT_62270"/>
<feature type="compositionally biased region" description="Low complexity" evidence="1">
    <location>
        <begin position="166"/>
        <end position="176"/>
    </location>
</feature>
<proteinExistence type="predicted"/>
<dbReference type="CDD" id="cd00030">
    <property type="entry name" value="C2"/>
    <property type="match status" value="2"/>
</dbReference>
<evidence type="ECO:0000256" key="2">
    <source>
        <dbReference type="SAM" id="Phobius"/>
    </source>
</evidence>
<evidence type="ECO:0000256" key="1">
    <source>
        <dbReference type="SAM" id="MobiDB-lite"/>
    </source>
</evidence>
<protein>
    <recommendedName>
        <fullName evidence="3">C2 domain-containing protein</fullName>
    </recommendedName>
</protein>
<feature type="region of interest" description="Disordered" evidence="1">
    <location>
        <begin position="140"/>
        <end position="176"/>
    </location>
</feature>
<feature type="compositionally biased region" description="Basic residues" evidence="1">
    <location>
        <begin position="7"/>
        <end position="16"/>
    </location>
</feature>
<dbReference type="InterPro" id="IPR011993">
    <property type="entry name" value="PH-like_dom_sf"/>
</dbReference>
<evidence type="ECO:0000313" key="4">
    <source>
        <dbReference type="EMBL" id="EGB10781.1"/>
    </source>
</evidence>
<accession>F0Y184</accession>
<keyword evidence="2" id="KW-1133">Transmembrane helix</keyword>
<reference evidence="4 5" key="1">
    <citation type="journal article" date="2011" name="Proc. Natl. Acad. Sci. U.S.A.">
        <title>Niche of harmful alga Aureococcus anophagefferens revealed through ecogenomics.</title>
        <authorList>
            <person name="Gobler C.J."/>
            <person name="Berry D.L."/>
            <person name="Dyhrman S.T."/>
            <person name="Wilhelm S.W."/>
            <person name="Salamov A."/>
            <person name="Lobanov A.V."/>
            <person name="Zhang Y."/>
            <person name="Collier J.L."/>
            <person name="Wurch L.L."/>
            <person name="Kustka A.B."/>
            <person name="Dill B.D."/>
            <person name="Shah M."/>
            <person name="VerBerkmoes N.C."/>
            <person name="Kuo A."/>
            <person name="Terry A."/>
            <person name="Pangilinan J."/>
            <person name="Lindquist E.A."/>
            <person name="Lucas S."/>
            <person name="Paulsen I.T."/>
            <person name="Hattenrath-Lehmann T.K."/>
            <person name="Talmage S.C."/>
            <person name="Walker E.A."/>
            <person name="Koch F."/>
            <person name="Burson A.M."/>
            <person name="Marcoval M.A."/>
            <person name="Tang Y.Z."/>
            <person name="Lecleir G.R."/>
            <person name="Coyne K.J."/>
            <person name="Berg G.M."/>
            <person name="Bertrand E.M."/>
            <person name="Saito M.A."/>
            <person name="Gladyshev V.N."/>
            <person name="Grigoriev I.V."/>
        </authorList>
    </citation>
    <scope>NUCLEOTIDE SEQUENCE [LARGE SCALE GENOMIC DNA]</scope>
    <source>
        <strain evidence="5">CCMP 1984</strain>
    </source>
</reference>